<accession>A0A8S5QWS7</accession>
<name>A0A8S5QWS7_9CAUD</name>
<sequence>MSDLKIAFGSQFKRDIKKQFLVLATAEWAEVLHSLTKRITLPEKYLDHPLAGNWIGFRECHIQPDILLIYDNSGEKLILVRLGTHSELF</sequence>
<dbReference type="GO" id="GO:0004521">
    <property type="term" value="F:RNA endonuclease activity"/>
    <property type="evidence" value="ECO:0007669"/>
    <property type="project" value="TreeGrafter"/>
</dbReference>
<dbReference type="Pfam" id="PF15738">
    <property type="entry name" value="YafQ_toxin"/>
    <property type="match status" value="1"/>
</dbReference>
<dbReference type="InterPro" id="IPR004386">
    <property type="entry name" value="Toxin_YafQ-like"/>
</dbReference>
<evidence type="ECO:0000256" key="1">
    <source>
        <dbReference type="ARBA" id="ARBA00022649"/>
    </source>
</evidence>
<reference evidence="2" key="1">
    <citation type="journal article" date="2021" name="Proc. Natl. Acad. Sci. U.S.A.">
        <title>A Catalog of Tens of Thousands of Viruses from Human Metagenomes Reveals Hidden Associations with Chronic Diseases.</title>
        <authorList>
            <person name="Tisza M.J."/>
            <person name="Buck C.B."/>
        </authorList>
    </citation>
    <scope>NUCLEOTIDE SEQUENCE</scope>
    <source>
        <strain evidence="2">CtTK08</strain>
    </source>
</reference>
<dbReference type="SUPFAM" id="SSF143011">
    <property type="entry name" value="RelE-like"/>
    <property type="match status" value="1"/>
</dbReference>
<dbReference type="InterPro" id="IPR035093">
    <property type="entry name" value="RelE/ParE_toxin_dom_sf"/>
</dbReference>
<dbReference type="GO" id="GO:0006402">
    <property type="term" value="P:mRNA catabolic process"/>
    <property type="evidence" value="ECO:0007669"/>
    <property type="project" value="TreeGrafter"/>
</dbReference>
<protein>
    <submittedName>
        <fullName evidence="2">Bacterial toxin</fullName>
    </submittedName>
</protein>
<keyword evidence="1" id="KW-1277">Toxin-antitoxin system</keyword>
<organism evidence="2">
    <name type="scientific">Myoviridae sp. ctTK08</name>
    <dbReference type="NCBI Taxonomy" id="2826656"/>
    <lineage>
        <taxon>Viruses</taxon>
        <taxon>Duplodnaviria</taxon>
        <taxon>Heunggongvirae</taxon>
        <taxon>Uroviricota</taxon>
        <taxon>Caudoviricetes</taxon>
    </lineage>
</organism>
<dbReference type="PANTHER" id="PTHR40588">
    <property type="entry name" value="MRNA INTERFERASE TOXIN YAFQ"/>
    <property type="match status" value="1"/>
</dbReference>
<dbReference type="EMBL" id="BK015751">
    <property type="protein sequence ID" value="DAE23257.1"/>
    <property type="molecule type" value="Genomic_DNA"/>
</dbReference>
<dbReference type="InterPro" id="IPR007712">
    <property type="entry name" value="RelE/ParE_toxin"/>
</dbReference>
<dbReference type="PANTHER" id="PTHR40588:SF1">
    <property type="entry name" value="MRNA INTERFERASE TOXIN YAFQ"/>
    <property type="match status" value="1"/>
</dbReference>
<dbReference type="NCBIfam" id="TIGR02385">
    <property type="entry name" value="RelE_StbE"/>
    <property type="match status" value="1"/>
</dbReference>
<evidence type="ECO:0000313" key="2">
    <source>
        <dbReference type="EMBL" id="DAE23257.1"/>
    </source>
</evidence>
<dbReference type="PIRSF" id="PIRSF006156">
    <property type="entry name" value="YafQ"/>
    <property type="match status" value="1"/>
</dbReference>
<dbReference type="Gene3D" id="3.30.2310.20">
    <property type="entry name" value="RelE-like"/>
    <property type="match status" value="1"/>
</dbReference>
<proteinExistence type="predicted"/>